<feature type="domain" description="Methyltransferase type 11" evidence="1">
    <location>
        <begin position="49"/>
        <end position="130"/>
    </location>
</feature>
<reference evidence="2" key="1">
    <citation type="submission" date="2020-03" db="EMBL/GenBank/DDBJ databases">
        <title>The deep terrestrial virosphere.</title>
        <authorList>
            <person name="Holmfeldt K."/>
            <person name="Nilsson E."/>
            <person name="Simone D."/>
            <person name="Lopez-Fernandez M."/>
            <person name="Wu X."/>
            <person name="de Brujin I."/>
            <person name="Lundin D."/>
            <person name="Andersson A."/>
            <person name="Bertilsson S."/>
            <person name="Dopson M."/>
        </authorList>
    </citation>
    <scope>NUCLEOTIDE SEQUENCE</scope>
    <source>
        <strain evidence="2">TM448A00111</strain>
        <strain evidence="3">TM448B00196</strain>
    </source>
</reference>
<evidence type="ECO:0000313" key="2">
    <source>
        <dbReference type="EMBL" id="QJA44532.1"/>
    </source>
</evidence>
<dbReference type="InterPro" id="IPR013216">
    <property type="entry name" value="Methyltransf_11"/>
</dbReference>
<dbReference type="CDD" id="cd02440">
    <property type="entry name" value="AdoMet_MTases"/>
    <property type="match status" value="1"/>
</dbReference>
<dbReference type="Pfam" id="PF08241">
    <property type="entry name" value="Methyltransf_11"/>
    <property type="match status" value="1"/>
</dbReference>
<organism evidence="2">
    <name type="scientific">viral metagenome</name>
    <dbReference type="NCBI Taxonomy" id="1070528"/>
    <lineage>
        <taxon>unclassified sequences</taxon>
        <taxon>metagenomes</taxon>
        <taxon>organismal metagenomes</taxon>
    </lineage>
</organism>
<protein>
    <submittedName>
        <fullName evidence="2">Putative methyltransferase</fullName>
    </submittedName>
</protein>
<name>A0A6H1ZAP3_9ZZZZ</name>
<keyword evidence="2" id="KW-0489">Methyltransferase</keyword>
<dbReference type="InterPro" id="IPR029063">
    <property type="entry name" value="SAM-dependent_MTases_sf"/>
</dbReference>
<dbReference type="Gene3D" id="3.40.50.150">
    <property type="entry name" value="Vaccinia Virus protein VP39"/>
    <property type="match status" value="1"/>
</dbReference>
<sequence length="196" mass="23238">MRDFINFDRYLDELLIDVYPQPPDKGHTRMAREVIYRWIPDLIGCKSVLDIGCGEAFLQPEFERIGISYTGVTLGKDYENALAQGRNVYRQDFSFLDFPDNSFDLVFSRHSLEHSPFPLLSLMEWHRVTKFWLCLILPTPGYWLYGGRGHYSVMPDEQATFLLERAGWNVIWTDFSDEREFRYMAEKRKRRKEKCG</sequence>
<dbReference type="GO" id="GO:0032259">
    <property type="term" value="P:methylation"/>
    <property type="evidence" value="ECO:0007669"/>
    <property type="project" value="UniProtKB-KW"/>
</dbReference>
<dbReference type="GO" id="GO:0008757">
    <property type="term" value="F:S-adenosylmethionine-dependent methyltransferase activity"/>
    <property type="evidence" value="ECO:0007669"/>
    <property type="project" value="InterPro"/>
</dbReference>
<proteinExistence type="predicted"/>
<dbReference type="SUPFAM" id="SSF53335">
    <property type="entry name" value="S-adenosyl-L-methionine-dependent methyltransferases"/>
    <property type="match status" value="1"/>
</dbReference>
<dbReference type="EMBL" id="MT144598">
    <property type="protein sequence ID" value="QJH94248.1"/>
    <property type="molecule type" value="Genomic_DNA"/>
</dbReference>
<keyword evidence="2" id="KW-0808">Transferase</keyword>
<accession>A0A6H1ZAP3</accession>
<dbReference type="EMBL" id="MT143977">
    <property type="protein sequence ID" value="QJA44532.1"/>
    <property type="molecule type" value="Genomic_DNA"/>
</dbReference>
<evidence type="ECO:0000259" key="1">
    <source>
        <dbReference type="Pfam" id="PF08241"/>
    </source>
</evidence>
<evidence type="ECO:0000313" key="3">
    <source>
        <dbReference type="EMBL" id="QJH94248.1"/>
    </source>
</evidence>
<gene>
    <name evidence="2" type="ORF">TM448A00111_0035</name>
    <name evidence="3" type="ORF">TM448B00196_0035</name>
</gene>
<dbReference type="AlphaFoldDB" id="A0A6H1ZAP3"/>